<dbReference type="SUPFAM" id="SSF53335">
    <property type="entry name" value="S-adenosyl-L-methionine-dependent methyltransferases"/>
    <property type="match status" value="1"/>
</dbReference>
<organism evidence="1 2">
    <name type="scientific">Mucisphaera calidilacus</name>
    <dbReference type="NCBI Taxonomy" id="2527982"/>
    <lineage>
        <taxon>Bacteria</taxon>
        <taxon>Pseudomonadati</taxon>
        <taxon>Planctomycetota</taxon>
        <taxon>Phycisphaerae</taxon>
        <taxon>Phycisphaerales</taxon>
        <taxon>Phycisphaeraceae</taxon>
        <taxon>Mucisphaera</taxon>
    </lineage>
</organism>
<evidence type="ECO:0000313" key="2">
    <source>
        <dbReference type="Proteomes" id="UP000320386"/>
    </source>
</evidence>
<evidence type="ECO:0000313" key="1">
    <source>
        <dbReference type="EMBL" id="QDU72862.1"/>
    </source>
</evidence>
<dbReference type="EMBL" id="CP036280">
    <property type="protein sequence ID" value="QDU72862.1"/>
    <property type="molecule type" value="Genomic_DNA"/>
</dbReference>
<name>A0A518C0V5_9BACT</name>
<proteinExistence type="predicted"/>
<sequence>MPLQAIDLPLGDHDLSDRVAELLEDADRRIERWVHDRRDTPIPGFVPADYPLVFQALLAIDQLGLATGQHFLEWGSGFGIITAMASVIGFEAFGIEVEHDLVDQAEHLLDDHDIHARFARGSYLPPDADQNQDLVRDYSWLETDRPDGYDELGLEIDDFDLIYVYPWPGEEPVAEACFEQYASFGSLLLSYRTDDRLWLHRKVRK</sequence>
<gene>
    <name evidence="1" type="ORF">Pan265_27380</name>
</gene>
<dbReference type="RefSeq" id="WP_145447013.1">
    <property type="nucleotide sequence ID" value="NZ_CP036280.1"/>
</dbReference>
<dbReference type="InterPro" id="IPR029063">
    <property type="entry name" value="SAM-dependent_MTases_sf"/>
</dbReference>
<reference evidence="1 2" key="1">
    <citation type="submission" date="2019-02" db="EMBL/GenBank/DDBJ databases">
        <title>Deep-cultivation of Planctomycetes and their phenomic and genomic characterization uncovers novel biology.</title>
        <authorList>
            <person name="Wiegand S."/>
            <person name="Jogler M."/>
            <person name="Boedeker C."/>
            <person name="Pinto D."/>
            <person name="Vollmers J."/>
            <person name="Rivas-Marin E."/>
            <person name="Kohn T."/>
            <person name="Peeters S.H."/>
            <person name="Heuer A."/>
            <person name="Rast P."/>
            <person name="Oberbeckmann S."/>
            <person name="Bunk B."/>
            <person name="Jeske O."/>
            <person name="Meyerdierks A."/>
            <person name="Storesund J.E."/>
            <person name="Kallscheuer N."/>
            <person name="Luecker S."/>
            <person name="Lage O.M."/>
            <person name="Pohl T."/>
            <person name="Merkel B.J."/>
            <person name="Hornburger P."/>
            <person name="Mueller R.-W."/>
            <person name="Bruemmer F."/>
            <person name="Labrenz M."/>
            <person name="Spormann A.M."/>
            <person name="Op den Camp H."/>
            <person name="Overmann J."/>
            <person name="Amann R."/>
            <person name="Jetten M.S.M."/>
            <person name="Mascher T."/>
            <person name="Medema M.H."/>
            <person name="Devos D.P."/>
            <person name="Kaster A.-K."/>
            <person name="Ovreas L."/>
            <person name="Rohde M."/>
            <person name="Galperin M.Y."/>
            <person name="Jogler C."/>
        </authorList>
    </citation>
    <scope>NUCLEOTIDE SEQUENCE [LARGE SCALE GENOMIC DNA]</scope>
    <source>
        <strain evidence="1 2">Pan265</strain>
    </source>
</reference>
<dbReference type="Pfam" id="PF01135">
    <property type="entry name" value="PCMT"/>
    <property type="match status" value="1"/>
</dbReference>
<evidence type="ECO:0008006" key="3">
    <source>
        <dbReference type="Google" id="ProtNLM"/>
    </source>
</evidence>
<dbReference type="KEGG" id="mcad:Pan265_27380"/>
<dbReference type="Proteomes" id="UP000320386">
    <property type="component" value="Chromosome"/>
</dbReference>
<dbReference type="AlphaFoldDB" id="A0A518C0V5"/>
<protein>
    <recommendedName>
        <fullName evidence="3">Methyltransferase</fullName>
    </recommendedName>
</protein>
<dbReference type="OrthoDB" id="283520at2"/>
<accession>A0A518C0V5</accession>
<keyword evidence="2" id="KW-1185">Reference proteome</keyword>
<dbReference type="Gene3D" id="3.40.50.150">
    <property type="entry name" value="Vaccinia Virus protein VP39"/>
    <property type="match status" value="1"/>
</dbReference>